<dbReference type="SUPFAM" id="SSF48726">
    <property type="entry name" value="Immunoglobulin"/>
    <property type="match status" value="1"/>
</dbReference>
<feature type="chain" id="PRO_5034739008" evidence="8">
    <location>
        <begin position="22"/>
        <end position="144"/>
    </location>
</feature>
<comment type="subunit">
    <text evidence="6">Alpha-beta TR is a heterodimer composed of an alpha and beta chain; disulfide-linked. The alpha-beta TR is associated with the transmembrane signaling CD3 coreceptor proteins to form the TR-CD3 (TcR or TCR). The assembly of alpha-beta TR heterodimers with CD3 occurs in the endoplasmic reticulum where a single alpha-beta TR heterodimer associates with one CD3D-CD3E heterodimer, one CD3G-CD3E heterodimer and one CD247 homodimer forming a stable octameric structure. CD3D-CD3E and CD3G-CD3E heterodimers preferentially associate with TR alpha and TR beta chains, respectively. The association of the CD247 homodimer is the last step of TcR assembly in the endoplasmic reticulum and is required for transport to the cell surface.</text>
</comment>
<keyword evidence="2" id="KW-0391">Immunity</keyword>
<keyword evidence="5" id="KW-0393">Immunoglobulin domain</keyword>
<evidence type="ECO:0000256" key="2">
    <source>
        <dbReference type="ARBA" id="ARBA00022859"/>
    </source>
</evidence>
<proteinExistence type="predicted"/>
<evidence type="ECO:0000259" key="9">
    <source>
        <dbReference type="PROSITE" id="PS50835"/>
    </source>
</evidence>
<reference evidence="10" key="3">
    <citation type="submission" date="2025-09" db="UniProtKB">
        <authorList>
            <consortium name="Ensembl"/>
        </authorList>
    </citation>
    <scope>IDENTIFICATION</scope>
</reference>
<dbReference type="Gene3D" id="2.60.40.10">
    <property type="entry name" value="Immunoglobulins"/>
    <property type="match status" value="1"/>
</dbReference>
<dbReference type="Proteomes" id="UP000694411">
    <property type="component" value="Chromosome 7b"/>
</dbReference>
<dbReference type="GO" id="GO:0002250">
    <property type="term" value="P:adaptive immune response"/>
    <property type="evidence" value="ECO:0007669"/>
    <property type="project" value="UniProtKB-KW"/>
</dbReference>
<feature type="domain" description="Ig-like" evidence="9">
    <location>
        <begin position="22"/>
        <end position="113"/>
    </location>
</feature>
<evidence type="ECO:0000256" key="7">
    <source>
        <dbReference type="ARBA" id="ARBA00043266"/>
    </source>
</evidence>
<keyword evidence="1 8" id="KW-0732">Signal</keyword>
<evidence type="ECO:0000313" key="11">
    <source>
        <dbReference type="Proteomes" id="UP000694411"/>
    </source>
</evidence>
<dbReference type="AlphaFoldDB" id="A0A8D2FE51"/>
<evidence type="ECO:0000256" key="3">
    <source>
        <dbReference type="ARBA" id="ARBA00023130"/>
    </source>
</evidence>
<evidence type="ECO:0000256" key="5">
    <source>
        <dbReference type="ARBA" id="ARBA00023319"/>
    </source>
</evidence>
<evidence type="ECO:0000256" key="1">
    <source>
        <dbReference type="ARBA" id="ARBA00022729"/>
    </source>
</evidence>
<evidence type="ECO:0000256" key="6">
    <source>
        <dbReference type="ARBA" id="ARBA00038651"/>
    </source>
</evidence>
<reference evidence="10" key="2">
    <citation type="submission" date="2025-08" db="UniProtKB">
        <authorList>
            <consortium name="Ensembl"/>
        </authorList>
    </citation>
    <scope>IDENTIFICATION</scope>
</reference>
<dbReference type="InterPro" id="IPR051006">
    <property type="entry name" value="TCR_variable_domain"/>
</dbReference>
<dbReference type="PANTHER" id="PTHR19343:SF14">
    <property type="entry name" value="IG-LIKE DOMAIN-CONTAINING PROTEIN-RELATED"/>
    <property type="match status" value="1"/>
</dbReference>
<dbReference type="InterPro" id="IPR013106">
    <property type="entry name" value="Ig_V-set"/>
</dbReference>
<keyword evidence="11" id="KW-1185">Reference proteome</keyword>
<dbReference type="SMART" id="SM00409">
    <property type="entry name" value="IG"/>
    <property type="match status" value="1"/>
</dbReference>
<dbReference type="InterPro" id="IPR036179">
    <property type="entry name" value="Ig-like_dom_sf"/>
</dbReference>
<dbReference type="GO" id="GO:0042605">
    <property type="term" value="F:peptide antigen binding"/>
    <property type="evidence" value="ECO:0007669"/>
    <property type="project" value="TreeGrafter"/>
</dbReference>
<organism evidence="10 11">
    <name type="scientific">Theropithecus gelada</name>
    <name type="common">Gelada baboon</name>
    <dbReference type="NCBI Taxonomy" id="9565"/>
    <lineage>
        <taxon>Eukaryota</taxon>
        <taxon>Metazoa</taxon>
        <taxon>Chordata</taxon>
        <taxon>Craniata</taxon>
        <taxon>Vertebrata</taxon>
        <taxon>Euteleostomi</taxon>
        <taxon>Mammalia</taxon>
        <taxon>Eutheria</taxon>
        <taxon>Euarchontoglires</taxon>
        <taxon>Primates</taxon>
        <taxon>Haplorrhini</taxon>
        <taxon>Catarrhini</taxon>
        <taxon>Cercopithecidae</taxon>
        <taxon>Cercopithecinae</taxon>
        <taxon>Theropithecus</taxon>
    </lineage>
</organism>
<name>A0A8D2FE51_THEGE</name>
<sequence>VMTSIRAVFIFLWLQLDSVNGENVEQHPSTLSVQEGDSSVIKCTYSDSASNYFPWYKQELGKGPQFIIGIRSNEHEKKDQRITVLLNKTAKHFSLHITETQPGDSAVYFCAASTHCFPGTCYPYTNLRLELKLQPLSFVIDLQV</sequence>
<feature type="signal peptide" evidence="8">
    <location>
        <begin position="1"/>
        <end position="21"/>
    </location>
</feature>
<dbReference type="GO" id="GO:0042101">
    <property type="term" value="C:T cell receptor complex"/>
    <property type="evidence" value="ECO:0007669"/>
    <property type="project" value="UniProtKB-KW"/>
</dbReference>
<dbReference type="PANTHER" id="PTHR19343">
    <property type="entry name" value="T CELL RECEPTOR ALPHA VARIABLE 1-2"/>
    <property type="match status" value="1"/>
</dbReference>
<evidence type="ECO:0000313" key="10">
    <source>
        <dbReference type="Ensembl" id="ENSTGEP00000021026.1"/>
    </source>
</evidence>
<dbReference type="InterPro" id="IPR007110">
    <property type="entry name" value="Ig-like_dom"/>
</dbReference>
<dbReference type="InterPro" id="IPR003599">
    <property type="entry name" value="Ig_sub"/>
</dbReference>
<dbReference type="InterPro" id="IPR013783">
    <property type="entry name" value="Ig-like_fold"/>
</dbReference>
<dbReference type="PROSITE" id="PS50835">
    <property type="entry name" value="IG_LIKE"/>
    <property type="match status" value="1"/>
</dbReference>
<reference evidence="10" key="1">
    <citation type="submission" date="2018-05" db="EMBL/GenBank/DDBJ databases">
        <title>Whole genome of Theropithecus gelada.</title>
        <authorList>
            <person name="Chiou K.L."/>
            <person name="Snyder-Mackler N."/>
        </authorList>
    </citation>
    <scope>NUCLEOTIDE SEQUENCE [LARGE SCALE GENOMIC DNA]</scope>
</reference>
<evidence type="ECO:0000256" key="4">
    <source>
        <dbReference type="ARBA" id="ARBA00023170"/>
    </source>
</evidence>
<dbReference type="Pfam" id="PF07686">
    <property type="entry name" value="V-set"/>
    <property type="match status" value="1"/>
</dbReference>
<evidence type="ECO:0000256" key="8">
    <source>
        <dbReference type="SAM" id="SignalP"/>
    </source>
</evidence>
<protein>
    <submittedName>
        <fullName evidence="10">T cell receptor alpha variable 13-1</fullName>
    </submittedName>
</protein>
<keyword evidence="7" id="KW-1279">T cell receptor</keyword>
<keyword evidence="3" id="KW-1064">Adaptive immunity</keyword>
<dbReference type="Ensembl" id="ENSTGET00000025060.1">
    <property type="protein sequence ID" value="ENSTGEP00000021026.1"/>
    <property type="gene ID" value="ENSTGEG00000016942.1"/>
</dbReference>
<keyword evidence="4" id="KW-0675">Receptor</keyword>
<accession>A0A8D2FE51</accession>
<dbReference type="SMART" id="SM00406">
    <property type="entry name" value="IGv"/>
    <property type="match status" value="1"/>
</dbReference>
<dbReference type="CDD" id="cd04983">
    <property type="entry name" value="IgV_TCR_alpha"/>
    <property type="match status" value="1"/>
</dbReference>